<dbReference type="GO" id="GO:0015074">
    <property type="term" value="P:DNA integration"/>
    <property type="evidence" value="ECO:0007669"/>
    <property type="project" value="InterPro"/>
</dbReference>
<feature type="region of interest" description="Disordered" evidence="7">
    <location>
        <begin position="23"/>
        <end position="120"/>
    </location>
</feature>
<reference evidence="9" key="1">
    <citation type="submission" date="2022-12" db="EMBL/GenBank/DDBJ databases">
        <title>Draft genome assemblies for two species of Escallonia (Escalloniales).</title>
        <authorList>
            <person name="Chanderbali A."/>
            <person name="Dervinis C."/>
            <person name="Anghel I."/>
            <person name="Soltis D."/>
            <person name="Soltis P."/>
            <person name="Zapata F."/>
        </authorList>
    </citation>
    <scope>NUCLEOTIDE SEQUENCE</scope>
    <source>
        <strain evidence="9">UCBG64.0493</strain>
        <tissue evidence="9">Leaf</tissue>
    </source>
</reference>
<dbReference type="Pfam" id="PF00665">
    <property type="entry name" value="rve"/>
    <property type="match status" value="1"/>
</dbReference>
<dbReference type="InterPro" id="IPR021109">
    <property type="entry name" value="Peptidase_aspartic_dom_sf"/>
</dbReference>
<dbReference type="GO" id="GO:0003964">
    <property type="term" value="F:RNA-directed DNA polymerase activity"/>
    <property type="evidence" value="ECO:0007669"/>
    <property type="project" value="UniProtKB-KW"/>
</dbReference>
<name>A0AA88XHH2_9ASTE</name>
<feature type="region of interest" description="Disordered" evidence="7">
    <location>
        <begin position="297"/>
        <end position="335"/>
    </location>
</feature>
<dbReference type="Gene3D" id="2.40.70.10">
    <property type="entry name" value="Acid Proteases"/>
    <property type="match status" value="1"/>
</dbReference>
<evidence type="ECO:0000256" key="5">
    <source>
        <dbReference type="ARBA" id="ARBA00022801"/>
    </source>
</evidence>
<keyword evidence="5" id="KW-0378">Hydrolase</keyword>
<dbReference type="Gene3D" id="1.10.340.70">
    <property type="match status" value="1"/>
</dbReference>
<dbReference type="Pfam" id="PF17921">
    <property type="entry name" value="Integrase_H2C2"/>
    <property type="match status" value="1"/>
</dbReference>
<dbReference type="SUPFAM" id="SSF53098">
    <property type="entry name" value="Ribonuclease H-like"/>
    <property type="match status" value="1"/>
</dbReference>
<dbReference type="InterPro" id="IPR001584">
    <property type="entry name" value="Integrase_cat-core"/>
</dbReference>
<dbReference type="GO" id="GO:0016787">
    <property type="term" value="F:hydrolase activity"/>
    <property type="evidence" value="ECO:0007669"/>
    <property type="project" value="UniProtKB-KW"/>
</dbReference>
<protein>
    <recommendedName>
        <fullName evidence="8">Integrase catalytic domain-containing protein</fullName>
    </recommendedName>
</protein>
<keyword evidence="6" id="KW-0695">RNA-directed DNA polymerase</keyword>
<dbReference type="InterPro" id="IPR005162">
    <property type="entry name" value="Retrotrans_gag_dom"/>
</dbReference>
<keyword evidence="10" id="KW-1185">Reference proteome</keyword>
<dbReference type="SUPFAM" id="SSF56672">
    <property type="entry name" value="DNA/RNA polymerases"/>
    <property type="match status" value="1"/>
</dbReference>
<accession>A0AA88XHH2</accession>
<dbReference type="Gene3D" id="3.30.420.10">
    <property type="entry name" value="Ribonuclease H-like superfamily/Ribonuclease H"/>
    <property type="match status" value="1"/>
</dbReference>
<dbReference type="Proteomes" id="UP001188597">
    <property type="component" value="Unassembled WGS sequence"/>
</dbReference>
<evidence type="ECO:0000256" key="3">
    <source>
        <dbReference type="ARBA" id="ARBA00022722"/>
    </source>
</evidence>
<sequence length="1254" mass="141337">MAVAPPPTYHSHLDPGDLRLRLTSRSSYGHKYQSTADPTYNHKDKSGDHVTRSGSCDRRDSSNEDSTNSSPAQAAEAEILRRSIRRKKKPEFHTRGRDSWKVTPRYRYPEQSPPREEPGYPLSEAIEKAKLPPNFRMPQCDLYDGTGDPGEHVYQFQTNMLLLQVSDAVMCRAFPTTLRKAAHAWFKSLQPRSIHSFSQLSDLFQKHFVSSRSRRKNSASLLNIVQEKNESLAYFLGRFNAATLVIDNLDESVKYTAFLRGLRPTSKFAFSVNKSPPGNMKALLEKANKYIQAEEYLETHRDRRGEGKPEQKKRSREITPPEGKSVKRPKHDERRLKDTFNLTPLNAKPSQILHEIKDNKALQWPDRMKSRPNKRNKDLWCHFHNDHGHTTDNCGSLKRAIEALIKHGQLRKFVAPRDGRQQTPPAMEERKNQEENAGTINTISGGIAAGGSSGKARKAYAREVCVTSPPRNKKLKTVLAATITFSYDDSKGIKIPHDDPLVITIKAGNFDVKRVLIDNGSSAEILFHDAFEKMNIPTDRLRKMDTPLYGFSNHPVAAEGIIALPVAIGTPPAQANFMLDFVVVKVPSAYNAILGRPALNQLQAVVSTYHLKMKFPTEHGIGEVKGDQTTARQCYVTSCRSKNKEALIIEDLREDTKMQRGEPVEDLVSIEVYPREENKTVRIGSNLKEVTKLELRSFEELKTHLSSLPLLSKPFPGEDLYLSVTEVAVSTVLIREEDGVQKPIYYVSKVLQDVETRYPKIDKIALALIISARCLRPYFQSHTIIVLTDQPLRKVLMSPEASGRLVNWSVELGEFDLQYKPHTAVKAQALADFIVECTLPEDPPQLVISEVTDPWNLYVDGSSAVGNSGAGIILISPEGILYKKSFSLPYLRCLRPSESLYALQEVHEGICSQHLGGRTLAQKILRQGYYWPTMQKDAIEFTRRCDQCQKFAPLSHTPVAPLTSIVSPIPFAVWGMDLLGPFPMASGQRRFVIVAIDYFTKWTEAESLATITSAKCEDFFWKNVICRFGVPRALVVDNGKRFDNSNFRTFCSNLSIDLRFTSVAHPQFNGQTENMNRGILQGLKKKLNEAKGAWVDELPKVLWAYRTTPHSVTGETPFSLCYGTKAMLPVEIGVPTIRALHFSELNNGVGLRANLDLVEEARTQAHIRSVIVKQRVARYYNQKVRSKQFNEGDLVLRKLEVSNPKAATGKLSPNWEGPYRVIKVLKTGAYALGTLSGESIPRTWNAENLRRYYQ</sequence>
<dbReference type="EMBL" id="JAVXUP010000020">
    <property type="protein sequence ID" value="KAK3042445.1"/>
    <property type="molecule type" value="Genomic_DNA"/>
</dbReference>
<evidence type="ECO:0000256" key="6">
    <source>
        <dbReference type="ARBA" id="ARBA00022918"/>
    </source>
</evidence>
<dbReference type="InterPro" id="IPR041373">
    <property type="entry name" value="RT_RNaseH"/>
</dbReference>
<keyword evidence="4" id="KW-0255">Endonuclease</keyword>
<organism evidence="9 10">
    <name type="scientific">Escallonia herrerae</name>
    <dbReference type="NCBI Taxonomy" id="1293975"/>
    <lineage>
        <taxon>Eukaryota</taxon>
        <taxon>Viridiplantae</taxon>
        <taxon>Streptophyta</taxon>
        <taxon>Embryophyta</taxon>
        <taxon>Tracheophyta</taxon>
        <taxon>Spermatophyta</taxon>
        <taxon>Magnoliopsida</taxon>
        <taxon>eudicotyledons</taxon>
        <taxon>Gunneridae</taxon>
        <taxon>Pentapetalae</taxon>
        <taxon>asterids</taxon>
        <taxon>campanulids</taxon>
        <taxon>Escalloniales</taxon>
        <taxon>Escalloniaceae</taxon>
        <taxon>Escallonia</taxon>
    </lineage>
</organism>
<keyword evidence="1" id="KW-0808">Transferase</keyword>
<evidence type="ECO:0000313" key="10">
    <source>
        <dbReference type="Proteomes" id="UP001188597"/>
    </source>
</evidence>
<evidence type="ECO:0000259" key="8">
    <source>
        <dbReference type="PROSITE" id="PS50994"/>
    </source>
</evidence>
<dbReference type="PANTHER" id="PTHR48475">
    <property type="entry name" value="RIBONUCLEASE H"/>
    <property type="match status" value="1"/>
</dbReference>
<keyword evidence="2" id="KW-0548">Nucleotidyltransferase</keyword>
<dbReference type="GO" id="GO:0003676">
    <property type="term" value="F:nucleic acid binding"/>
    <property type="evidence" value="ECO:0007669"/>
    <property type="project" value="InterPro"/>
</dbReference>
<dbReference type="InterPro" id="IPR012337">
    <property type="entry name" value="RNaseH-like_sf"/>
</dbReference>
<dbReference type="InterPro" id="IPR041588">
    <property type="entry name" value="Integrase_H2C2"/>
</dbReference>
<evidence type="ECO:0000256" key="7">
    <source>
        <dbReference type="SAM" id="MobiDB-lite"/>
    </source>
</evidence>
<evidence type="ECO:0000256" key="2">
    <source>
        <dbReference type="ARBA" id="ARBA00022695"/>
    </source>
</evidence>
<dbReference type="AlphaFoldDB" id="A0AA88XHH2"/>
<evidence type="ECO:0000313" key="9">
    <source>
        <dbReference type="EMBL" id="KAK3042445.1"/>
    </source>
</evidence>
<feature type="domain" description="Integrase catalytic" evidence="8">
    <location>
        <begin position="966"/>
        <end position="1125"/>
    </location>
</feature>
<dbReference type="Pfam" id="PF03732">
    <property type="entry name" value="Retrotrans_gag"/>
    <property type="match status" value="1"/>
</dbReference>
<comment type="caution">
    <text evidence="9">The sequence shown here is derived from an EMBL/GenBank/DDBJ whole genome shotgun (WGS) entry which is preliminary data.</text>
</comment>
<feature type="compositionally biased region" description="Basic and acidic residues" evidence="7">
    <location>
        <begin position="297"/>
        <end position="319"/>
    </location>
</feature>
<evidence type="ECO:0000256" key="4">
    <source>
        <dbReference type="ARBA" id="ARBA00022759"/>
    </source>
</evidence>
<dbReference type="Pfam" id="PF17917">
    <property type="entry name" value="RT_RNaseH"/>
    <property type="match status" value="1"/>
</dbReference>
<dbReference type="CDD" id="cd00303">
    <property type="entry name" value="retropepsin_like"/>
    <property type="match status" value="1"/>
</dbReference>
<feature type="compositionally biased region" description="Basic and acidic residues" evidence="7">
    <location>
        <begin position="91"/>
        <end position="100"/>
    </location>
</feature>
<feature type="compositionally biased region" description="Basic and acidic residues" evidence="7">
    <location>
        <begin position="40"/>
        <end position="62"/>
    </location>
</feature>
<dbReference type="PROSITE" id="PS50994">
    <property type="entry name" value="INTEGRASE"/>
    <property type="match status" value="1"/>
</dbReference>
<dbReference type="InterPro" id="IPR043502">
    <property type="entry name" value="DNA/RNA_pol_sf"/>
</dbReference>
<dbReference type="PANTHER" id="PTHR48475:SF2">
    <property type="entry name" value="RIBONUCLEASE H"/>
    <property type="match status" value="1"/>
</dbReference>
<feature type="compositionally biased region" description="Polar residues" evidence="7">
    <location>
        <begin position="23"/>
        <end position="38"/>
    </location>
</feature>
<evidence type="ECO:0000256" key="1">
    <source>
        <dbReference type="ARBA" id="ARBA00022679"/>
    </source>
</evidence>
<gene>
    <name evidence="9" type="ORF">RJ639_000169</name>
</gene>
<dbReference type="GO" id="GO:0004519">
    <property type="term" value="F:endonuclease activity"/>
    <property type="evidence" value="ECO:0007669"/>
    <property type="project" value="UniProtKB-KW"/>
</dbReference>
<proteinExistence type="predicted"/>
<keyword evidence="3" id="KW-0540">Nuclease</keyword>
<dbReference type="InterPro" id="IPR036397">
    <property type="entry name" value="RNaseH_sf"/>
</dbReference>